<dbReference type="KEGG" id="dpl:KGM_209979"/>
<proteinExistence type="predicted"/>
<reference evidence="2 3" key="1">
    <citation type="journal article" date="2011" name="Cell">
        <title>The monarch butterfly genome yields insights into long-distance migration.</title>
        <authorList>
            <person name="Zhan S."/>
            <person name="Merlin C."/>
            <person name="Boore J.L."/>
            <person name="Reppert S.M."/>
        </authorList>
    </citation>
    <scope>NUCLEOTIDE SEQUENCE [LARGE SCALE GENOMIC DNA]</scope>
    <source>
        <strain evidence="2">F-2</strain>
    </source>
</reference>
<evidence type="ECO:0000313" key="2">
    <source>
        <dbReference type="EMBL" id="OWR53281.1"/>
    </source>
</evidence>
<feature type="compositionally biased region" description="Pro residues" evidence="1">
    <location>
        <begin position="96"/>
        <end position="125"/>
    </location>
</feature>
<dbReference type="Proteomes" id="UP000007151">
    <property type="component" value="Unassembled WGS sequence"/>
</dbReference>
<sequence length="132" mass="13884">MYSTAVNNYSNTINNDRVIAARVVSADQALDVKFDTEVEIGKYDAARGKETKQVTARDKECCGAGGAAYTSDAVERHLCSLRVPCERERRTARVPAGPPAPGAGPLAPVGPPPGPAGPPQPPPGPFIYNTHT</sequence>
<dbReference type="AlphaFoldDB" id="A0A212FHS1"/>
<organism evidence="2 3">
    <name type="scientific">Danaus plexippus plexippus</name>
    <dbReference type="NCBI Taxonomy" id="278856"/>
    <lineage>
        <taxon>Eukaryota</taxon>
        <taxon>Metazoa</taxon>
        <taxon>Ecdysozoa</taxon>
        <taxon>Arthropoda</taxon>
        <taxon>Hexapoda</taxon>
        <taxon>Insecta</taxon>
        <taxon>Pterygota</taxon>
        <taxon>Neoptera</taxon>
        <taxon>Endopterygota</taxon>
        <taxon>Lepidoptera</taxon>
        <taxon>Glossata</taxon>
        <taxon>Ditrysia</taxon>
        <taxon>Papilionoidea</taxon>
        <taxon>Nymphalidae</taxon>
        <taxon>Danainae</taxon>
        <taxon>Danaini</taxon>
        <taxon>Danaina</taxon>
        <taxon>Danaus</taxon>
        <taxon>Danaus</taxon>
    </lineage>
</organism>
<comment type="caution">
    <text evidence="2">The sequence shown here is derived from an EMBL/GenBank/DDBJ whole genome shotgun (WGS) entry which is preliminary data.</text>
</comment>
<evidence type="ECO:0000313" key="3">
    <source>
        <dbReference type="Proteomes" id="UP000007151"/>
    </source>
</evidence>
<dbReference type="EMBL" id="AGBW02008466">
    <property type="protein sequence ID" value="OWR53281.1"/>
    <property type="molecule type" value="Genomic_DNA"/>
</dbReference>
<accession>A0A212FHS1</accession>
<feature type="region of interest" description="Disordered" evidence="1">
    <location>
        <begin position="85"/>
        <end position="132"/>
    </location>
</feature>
<dbReference type="InParanoid" id="A0A212FHS1"/>
<gene>
    <name evidence="2" type="ORF">KGM_209979</name>
</gene>
<keyword evidence="3" id="KW-1185">Reference proteome</keyword>
<protein>
    <submittedName>
        <fullName evidence="2">Uncharacterized protein</fullName>
    </submittedName>
</protein>
<name>A0A212FHS1_DANPL</name>
<evidence type="ECO:0000256" key="1">
    <source>
        <dbReference type="SAM" id="MobiDB-lite"/>
    </source>
</evidence>